<keyword evidence="4 5" id="KW-0472">Membrane</keyword>
<reference evidence="9" key="1">
    <citation type="submission" date="2017-02" db="UniProtKB">
        <authorList>
            <consortium name="WormBaseParasite"/>
        </authorList>
    </citation>
    <scope>IDENTIFICATION</scope>
</reference>
<dbReference type="Gene3D" id="1.20.1070.10">
    <property type="entry name" value="Rhodopsin 7-helix transmembrane proteins"/>
    <property type="match status" value="1"/>
</dbReference>
<gene>
    <name evidence="7" type="ORF">EVEC_LOCUS518</name>
</gene>
<dbReference type="STRING" id="51028.A0A0N4UTV2"/>
<feature type="transmembrane region" description="Helical" evidence="5">
    <location>
        <begin position="67"/>
        <end position="88"/>
    </location>
</feature>
<dbReference type="PRINTS" id="PR00237">
    <property type="entry name" value="GPCRRHODOPSN"/>
</dbReference>
<organism evidence="9">
    <name type="scientific">Enterobius vermicularis</name>
    <name type="common">Human pinworm</name>
    <dbReference type="NCBI Taxonomy" id="51028"/>
    <lineage>
        <taxon>Eukaryota</taxon>
        <taxon>Metazoa</taxon>
        <taxon>Ecdysozoa</taxon>
        <taxon>Nematoda</taxon>
        <taxon>Chromadorea</taxon>
        <taxon>Rhabditida</taxon>
        <taxon>Spirurina</taxon>
        <taxon>Oxyuridomorpha</taxon>
        <taxon>Oxyuroidea</taxon>
        <taxon>Oxyuridae</taxon>
        <taxon>Enterobius</taxon>
    </lineage>
</organism>
<dbReference type="InterPro" id="IPR017452">
    <property type="entry name" value="GPCR_Rhodpsn_7TM"/>
</dbReference>
<evidence type="ECO:0000313" key="8">
    <source>
        <dbReference type="Proteomes" id="UP000274131"/>
    </source>
</evidence>
<evidence type="ECO:0000256" key="2">
    <source>
        <dbReference type="ARBA" id="ARBA00022692"/>
    </source>
</evidence>
<evidence type="ECO:0000256" key="1">
    <source>
        <dbReference type="ARBA" id="ARBA00004370"/>
    </source>
</evidence>
<dbReference type="WBParaSite" id="EVEC_0000077801-mRNA-1">
    <property type="protein sequence ID" value="EVEC_0000077801-mRNA-1"/>
    <property type="gene ID" value="EVEC_0000077801"/>
</dbReference>
<keyword evidence="3 5" id="KW-1133">Transmembrane helix</keyword>
<dbReference type="Proteomes" id="UP000274131">
    <property type="component" value="Unassembled WGS sequence"/>
</dbReference>
<dbReference type="GO" id="GO:0016020">
    <property type="term" value="C:membrane"/>
    <property type="evidence" value="ECO:0007669"/>
    <property type="project" value="UniProtKB-SubCell"/>
</dbReference>
<sequence length="96" mass="11045">LCCIFFSNIIKKETFYVDLSTFQIAKYQAAVILVTYLTLWTPYNLMALISILAPLKSSFNELIYSTLPFLNALIVVNTVINPIIYGYFEKKSIYTK</sequence>
<keyword evidence="8" id="KW-1185">Reference proteome</keyword>
<dbReference type="InterPro" id="IPR000276">
    <property type="entry name" value="GPCR_Rhodpsn"/>
</dbReference>
<evidence type="ECO:0000256" key="5">
    <source>
        <dbReference type="SAM" id="Phobius"/>
    </source>
</evidence>
<dbReference type="PROSITE" id="PS50262">
    <property type="entry name" value="G_PROTEIN_RECEP_F1_2"/>
    <property type="match status" value="1"/>
</dbReference>
<comment type="subcellular location">
    <subcellularLocation>
        <location evidence="1">Membrane</location>
    </subcellularLocation>
</comment>
<name>A0A0N4UTV2_ENTVE</name>
<evidence type="ECO:0000259" key="6">
    <source>
        <dbReference type="PROSITE" id="PS50262"/>
    </source>
</evidence>
<reference evidence="7 8" key="2">
    <citation type="submission" date="2018-10" db="EMBL/GenBank/DDBJ databases">
        <authorList>
            <consortium name="Pathogen Informatics"/>
        </authorList>
    </citation>
    <scope>NUCLEOTIDE SEQUENCE [LARGE SCALE GENOMIC DNA]</scope>
</reference>
<evidence type="ECO:0000256" key="3">
    <source>
        <dbReference type="ARBA" id="ARBA00022989"/>
    </source>
</evidence>
<protein>
    <submittedName>
        <fullName evidence="9">G_PROTEIN_RECEP_F1_2 domain-containing protein</fullName>
    </submittedName>
</protein>
<dbReference type="GO" id="GO:0004930">
    <property type="term" value="F:G protein-coupled receptor activity"/>
    <property type="evidence" value="ECO:0007669"/>
    <property type="project" value="InterPro"/>
</dbReference>
<dbReference type="AlphaFoldDB" id="A0A0N4UTV2"/>
<dbReference type="OrthoDB" id="6022667at2759"/>
<accession>A0A0N4UTV2</accession>
<dbReference type="SUPFAM" id="SSF81321">
    <property type="entry name" value="Family A G protein-coupled receptor-like"/>
    <property type="match status" value="1"/>
</dbReference>
<proteinExistence type="predicted"/>
<evidence type="ECO:0000313" key="9">
    <source>
        <dbReference type="WBParaSite" id="EVEC_0000077801-mRNA-1"/>
    </source>
</evidence>
<dbReference type="Pfam" id="PF00001">
    <property type="entry name" value="7tm_1"/>
    <property type="match status" value="1"/>
</dbReference>
<feature type="transmembrane region" description="Helical" evidence="5">
    <location>
        <begin position="29"/>
        <end position="55"/>
    </location>
</feature>
<keyword evidence="2 5" id="KW-0812">Transmembrane</keyword>
<evidence type="ECO:0000313" key="7">
    <source>
        <dbReference type="EMBL" id="VDD85375.1"/>
    </source>
</evidence>
<feature type="domain" description="G-protein coupled receptors family 1 profile" evidence="6">
    <location>
        <begin position="1"/>
        <end position="85"/>
    </location>
</feature>
<dbReference type="EMBL" id="UXUI01001053">
    <property type="protein sequence ID" value="VDD85375.1"/>
    <property type="molecule type" value="Genomic_DNA"/>
</dbReference>
<evidence type="ECO:0000256" key="4">
    <source>
        <dbReference type="ARBA" id="ARBA00023136"/>
    </source>
</evidence>